<accession>A0ABD5Z1N8</accession>
<dbReference type="SMART" id="SM00507">
    <property type="entry name" value="HNHc"/>
    <property type="match status" value="1"/>
</dbReference>
<keyword evidence="2" id="KW-0540">Nuclease</keyword>
<evidence type="ECO:0000313" key="2">
    <source>
        <dbReference type="EMBL" id="MFC7199111.1"/>
    </source>
</evidence>
<keyword evidence="2" id="KW-0378">Hydrolase</keyword>
<gene>
    <name evidence="2" type="ORF">ACFQJ9_06730</name>
</gene>
<name>A0ABD5Z1N8_9EURY</name>
<dbReference type="Pfam" id="PF18780">
    <property type="entry name" value="HNH_repeat"/>
    <property type="match status" value="3"/>
</dbReference>
<sequence>MAANVAEPISRTDLIEEVHRLAEELESTPTARDMKGRGRYSLTPYYRAFESWNGALEAAGLDLNHRYDIRREALLEDLDRLHEDLGRVPTRMDVTHRGKFSATAYYSEFDSWNGALREAGFEIHMSKNHSQDDLADALATFADERGYTPTREEMAVDGPYSPQAYYSAFESWHDALEAAGLSSRYSRPGSRKGRDYGDGWNEAKKRKIRKLDNYQCQHCGMTQERHREEFGERLHVHHIIPANDVNDAVNRNASTNLVSLCRIHHKVWEAVHGHAPEKQSIPDRCSPPD</sequence>
<dbReference type="Pfam" id="PF01844">
    <property type="entry name" value="HNH"/>
    <property type="match status" value="1"/>
</dbReference>
<keyword evidence="3" id="KW-1185">Reference proteome</keyword>
<protein>
    <submittedName>
        <fullName evidence="2">Homing endonuclease associated repeat-containing protein</fullName>
    </submittedName>
</protein>
<dbReference type="InterPro" id="IPR041025">
    <property type="entry name" value="HNH_repeat"/>
</dbReference>
<dbReference type="CDD" id="cd00085">
    <property type="entry name" value="HNHc"/>
    <property type="match status" value="1"/>
</dbReference>
<feature type="domain" description="HNH nuclease" evidence="1">
    <location>
        <begin position="203"/>
        <end position="266"/>
    </location>
</feature>
<reference evidence="2 3" key="1">
    <citation type="journal article" date="2019" name="Int. J. Syst. Evol. Microbiol.">
        <title>The Global Catalogue of Microorganisms (GCM) 10K type strain sequencing project: providing services to taxonomists for standard genome sequencing and annotation.</title>
        <authorList>
            <consortium name="The Broad Institute Genomics Platform"/>
            <consortium name="The Broad Institute Genome Sequencing Center for Infectious Disease"/>
            <person name="Wu L."/>
            <person name="Ma J."/>
        </authorList>
    </citation>
    <scope>NUCLEOTIDE SEQUENCE [LARGE SCALE GENOMIC DNA]</scope>
    <source>
        <strain evidence="2 3">XZGYJ-43</strain>
    </source>
</reference>
<dbReference type="GO" id="GO:0004519">
    <property type="term" value="F:endonuclease activity"/>
    <property type="evidence" value="ECO:0007669"/>
    <property type="project" value="UniProtKB-KW"/>
</dbReference>
<evidence type="ECO:0000313" key="3">
    <source>
        <dbReference type="Proteomes" id="UP001596447"/>
    </source>
</evidence>
<dbReference type="AlphaFoldDB" id="A0ABD5Z1N8"/>
<comment type="caution">
    <text evidence="2">The sequence shown here is derived from an EMBL/GenBank/DDBJ whole genome shotgun (WGS) entry which is preliminary data.</text>
</comment>
<dbReference type="InterPro" id="IPR003615">
    <property type="entry name" value="HNH_nuc"/>
</dbReference>
<dbReference type="Proteomes" id="UP001596447">
    <property type="component" value="Unassembled WGS sequence"/>
</dbReference>
<dbReference type="InterPro" id="IPR002711">
    <property type="entry name" value="HNH"/>
</dbReference>
<dbReference type="RefSeq" id="WP_279529057.1">
    <property type="nucleotide sequence ID" value="NZ_CP122312.1"/>
</dbReference>
<dbReference type="Gene3D" id="1.10.30.50">
    <property type="match status" value="1"/>
</dbReference>
<dbReference type="EMBL" id="JBHTAR010000011">
    <property type="protein sequence ID" value="MFC7199111.1"/>
    <property type="molecule type" value="Genomic_DNA"/>
</dbReference>
<organism evidence="2 3">
    <name type="scientific">Halospeciosus flavus</name>
    <dbReference type="NCBI Taxonomy" id="3032283"/>
    <lineage>
        <taxon>Archaea</taxon>
        <taxon>Methanobacteriati</taxon>
        <taxon>Methanobacteriota</taxon>
        <taxon>Stenosarchaea group</taxon>
        <taxon>Halobacteria</taxon>
        <taxon>Halobacteriales</taxon>
        <taxon>Halobacteriaceae</taxon>
        <taxon>Halospeciosus</taxon>
    </lineage>
</organism>
<keyword evidence="2" id="KW-0255">Endonuclease</keyword>
<evidence type="ECO:0000259" key="1">
    <source>
        <dbReference type="SMART" id="SM00507"/>
    </source>
</evidence>
<proteinExistence type="predicted"/>